<feature type="non-terminal residue" evidence="1">
    <location>
        <position position="96"/>
    </location>
</feature>
<accession>A0A6S7KFB4</accession>
<comment type="caution">
    <text evidence="1">The sequence shown here is derived from an EMBL/GenBank/DDBJ whole genome shotgun (WGS) entry which is preliminary data.</text>
</comment>
<evidence type="ECO:0000313" key="1">
    <source>
        <dbReference type="EMBL" id="CAB4043527.1"/>
    </source>
</evidence>
<dbReference type="AlphaFoldDB" id="A0A6S7KFB4"/>
<gene>
    <name evidence="1" type="ORF">PACLA_8A070639</name>
</gene>
<name>A0A6S7KFB4_PARCT</name>
<keyword evidence="2" id="KW-1185">Reference proteome</keyword>
<reference evidence="1" key="1">
    <citation type="submission" date="2020-04" db="EMBL/GenBank/DDBJ databases">
        <authorList>
            <person name="Alioto T."/>
            <person name="Alioto T."/>
            <person name="Gomez Garrido J."/>
        </authorList>
    </citation>
    <scope>NUCLEOTIDE SEQUENCE</scope>
    <source>
        <strain evidence="1">A484AB</strain>
    </source>
</reference>
<protein>
    <submittedName>
        <fullName evidence="1">Uncharacterized protein</fullName>
    </submittedName>
</protein>
<evidence type="ECO:0000313" key="2">
    <source>
        <dbReference type="Proteomes" id="UP001152795"/>
    </source>
</evidence>
<sequence>LVMFHVKKNIEQKSLSKGDFLFRTTHTIELVTKIIMNMKPPCVVNLQITPKIKAEFRKSQVDLNFSSSLTENATPCVRRRGKNTFNISVFDTNVQE</sequence>
<dbReference type="Proteomes" id="UP001152795">
    <property type="component" value="Unassembled WGS sequence"/>
</dbReference>
<proteinExistence type="predicted"/>
<dbReference type="EMBL" id="CACRXK020032550">
    <property type="protein sequence ID" value="CAB4043527.1"/>
    <property type="molecule type" value="Genomic_DNA"/>
</dbReference>
<organism evidence="1 2">
    <name type="scientific">Paramuricea clavata</name>
    <name type="common">Red gorgonian</name>
    <name type="synonym">Violescent sea-whip</name>
    <dbReference type="NCBI Taxonomy" id="317549"/>
    <lineage>
        <taxon>Eukaryota</taxon>
        <taxon>Metazoa</taxon>
        <taxon>Cnidaria</taxon>
        <taxon>Anthozoa</taxon>
        <taxon>Octocorallia</taxon>
        <taxon>Malacalcyonacea</taxon>
        <taxon>Plexauridae</taxon>
        <taxon>Paramuricea</taxon>
    </lineage>
</organism>